<gene>
    <name evidence="3" type="primary">LOC106477348</name>
</gene>
<protein>
    <submittedName>
        <fullName evidence="3">ADP-ribosylation factor-binding protein GGA3-like</fullName>
    </submittedName>
</protein>
<accession>A0ABM1C376</accession>
<dbReference type="InterPro" id="IPR038425">
    <property type="entry name" value="GAT_sf"/>
</dbReference>
<dbReference type="Pfam" id="PF03127">
    <property type="entry name" value="GAT"/>
    <property type="match status" value="1"/>
</dbReference>
<evidence type="ECO:0000313" key="2">
    <source>
        <dbReference type="Proteomes" id="UP000694941"/>
    </source>
</evidence>
<evidence type="ECO:0000259" key="1">
    <source>
        <dbReference type="PROSITE" id="PS50909"/>
    </source>
</evidence>
<feature type="non-terminal residue" evidence="3">
    <location>
        <position position="77"/>
    </location>
</feature>
<dbReference type="Gene3D" id="1.20.58.160">
    <property type="match status" value="1"/>
</dbReference>
<dbReference type="InterPro" id="IPR027422">
    <property type="entry name" value="GGA1-3"/>
</dbReference>
<proteinExistence type="predicted"/>
<dbReference type="RefSeq" id="XP_013793382.2">
    <property type="nucleotide sequence ID" value="XM_013937928.2"/>
</dbReference>
<dbReference type="SUPFAM" id="SSF89009">
    <property type="entry name" value="GAT-like domain"/>
    <property type="match status" value="1"/>
</dbReference>
<dbReference type="Proteomes" id="UP000694941">
    <property type="component" value="Unplaced"/>
</dbReference>
<dbReference type="PANTHER" id="PTHR45905">
    <property type="entry name" value="GOLGI-LOCALIZED, GAMMA-ADAPTIN EAR CONTAINING, ARF BINDING PROTEIN"/>
    <property type="match status" value="1"/>
</dbReference>
<sequence>MVKDADRRMELTARRNMELETVHNNAKVLSDMLHNYQSKETSAEENELMTELFDSCERLRPKLFKLAGELDEKDEDL</sequence>
<dbReference type="PROSITE" id="PS50909">
    <property type="entry name" value="GAT"/>
    <property type="match status" value="1"/>
</dbReference>
<keyword evidence="2" id="KW-1185">Reference proteome</keyword>
<feature type="domain" description="GAT" evidence="1">
    <location>
        <begin position="1"/>
        <end position="77"/>
    </location>
</feature>
<organism evidence="2 3">
    <name type="scientific">Limulus polyphemus</name>
    <name type="common">Atlantic horseshoe crab</name>
    <dbReference type="NCBI Taxonomy" id="6850"/>
    <lineage>
        <taxon>Eukaryota</taxon>
        <taxon>Metazoa</taxon>
        <taxon>Ecdysozoa</taxon>
        <taxon>Arthropoda</taxon>
        <taxon>Chelicerata</taxon>
        <taxon>Merostomata</taxon>
        <taxon>Xiphosura</taxon>
        <taxon>Limulidae</taxon>
        <taxon>Limulus</taxon>
    </lineage>
</organism>
<reference evidence="3" key="1">
    <citation type="submission" date="2025-08" db="UniProtKB">
        <authorList>
            <consortium name="RefSeq"/>
        </authorList>
    </citation>
    <scope>IDENTIFICATION</scope>
    <source>
        <tissue evidence="3">Muscle</tissue>
    </source>
</reference>
<name>A0ABM1C376_LIMPO</name>
<dbReference type="InterPro" id="IPR004152">
    <property type="entry name" value="GAT_dom"/>
</dbReference>
<evidence type="ECO:0000313" key="3">
    <source>
        <dbReference type="RefSeq" id="XP_013793382.2"/>
    </source>
</evidence>
<dbReference type="PANTHER" id="PTHR45905:SF1">
    <property type="entry name" value="GOLGI-LOCALIZED, GAMMA-ADAPTIN EAR CONTAINING, ARF BINDING PROTEIN"/>
    <property type="match status" value="1"/>
</dbReference>
<dbReference type="GeneID" id="106477348"/>